<dbReference type="Pfam" id="PF02518">
    <property type="entry name" value="HATPase_c"/>
    <property type="match status" value="1"/>
</dbReference>
<evidence type="ECO:0000313" key="11">
    <source>
        <dbReference type="Proteomes" id="UP000824176"/>
    </source>
</evidence>
<dbReference type="InterPro" id="IPR029016">
    <property type="entry name" value="GAF-like_dom_sf"/>
</dbReference>
<dbReference type="EC" id="2.7.13.3" evidence="2"/>
<dbReference type="Pfam" id="PF01590">
    <property type="entry name" value="GAF"/>
    <property type="match status" value="1"/>
</dbReference>
<comment type="caution">
    <text evidence="10">The sequence shown here is derived from an EMBL/GenBank/DDBJ whole genome shotgun (WGS) entry which is preliminary data.</text>
</comment>
<dbReference type="InterPro" id="IPR036097">
    <property type="entry name" value="HisK_dim/P_sf"/>
</dbReference>
<dbReference type="GO" id="GO:0000155">
    <property type="term" value="F:phosphorelay sensor kinase activity"/>
    <property type="evidence" value="ECO:0007669"/>
    <property type="project" value="InterPro"/>
</dbReference>
<evidence type="ECO:0000256" key="1">
    <source>
        <dbReference type="ARBA" id="ARBA00000085"/>
    </source>
</evidence>
<evidence type="ECO:0000256" key="8">
    <source>
        <dbReference type="ARBA" id="ARBA00023012"/>
    </source>
</evidence>
<dbReference type="SUPFAM" id="SSF47384">
    <property type="entry name" value="Homodimeric domain of signal transducing histidine kinase"/>
    <property type="match status" value="1"/>
</dbReference>
<keyword evidence="7" id="KW-0067">ATP-binding</keyword>
<dbReference type="InterPro" id="IPR036890">
    <property type="entry name" value="HATPase_C_sf"/>
</dbReference>
<dbReference type="EMBL" id="DXAQ01000007">
    <property type="protein sequence ID" value="HIZ88402.1"/>
    <property type="molecule type" value="Genomic_DNA"/>
</dbReference>
<evidence type="ECO:0000259" key="9">
    <source>
        <dbReference type="PROSITE" id="PS50109"/>
    </source>
</evidence>
<dbReference type="InterPro" id="IPR003018">
    <property type="entry name" value="GAF"/>
</dbReference>
<dbReference type="GO" id="GO:0005524">
    <property type="term" value="F:ATP binding"/>
    <property type="evidence" value="ECO:0007669"/>
    <property type="project" value="UniProtKB-KW"/>
</dbReference>
<dbReference type="Proteomes" id="UP000824176">
    <property type="component" value="Unassembled WGS sequence"/>
</dbReference>
<dbReference type="CDD" id="cd00075">
    <property type="entry name" value="HATPase"/>
    <property type="match status" value="1"/>
</dbReference>
<evidence type="ECO:0000256" key="7">
    <source>
        <dbReference type="ARBA" id="ARBA00022840"/>
    </source>
</evidence>
<dbReference type="SUPFAM" id="SSF55781">
    <property type="entry name" value="GAF domain-like"/>
    <property type="match status" value="1"/>
</dbReference>
<evidence type="ECO:0000256" key="5">
    <source>
        <dbReference type="ARBA" id="ARBA00022741"/>
    </source>
</evidence>
<dbReference type="InterPro" id="IPR003661">
    <property type="entry name" value="HisK_dim/P_dom"/>
</dbReference>
<dbReference type="InterPro" id="IPR005467">
    <property type="entry name" value="His_kinase_dom"/>
</dbReference>
<dbReference type="PRINTS" id="PR00344">
    <property type="entry name" value="BCTRLSENSOR"/>
</dbReference>
<dbReference type="PANTHER" id="PTHR43065">
    <property type="entry name" value="SENSOR HISTIDINE KINASE"/>
    <property type="match status" value="1"/>
</dbReference>
<proteinExistence type="predicted"/>
<dbReference type="SMART" id="SM00065">
    <property type="entry name" value="GAF"/>
    <property type="match status" value="1"/>
</dbReference>
<gene>
    <name evidence="10" type="ORF">H9804_00515</name>
</gene>
<keyword evidence="3" id="KW-0597">Phosphoprotein</keyword>
<organism evidence="10 11">
    <name type="scientific">Candidatus Mucispirillum faecigallinarum</name>
    <dbReference type="NCBI Taxonomy" id="2838699"/>
    <lineage>
        <taxon>Bacteria</taxon>
        <taxon>Pseudomonadati</taxon>
        <taxon>Deferribacterota</taxon>
        <taxon>Deferribacteres</taxon>
        <taxon>Deferribacterales</taxon>
        <taxon>Mucispirillaceae</taxon>
        <taxon>Mucispirillum</taxon>
    </lineage>
</organism>
<dbReference type="InterPro" id="IPR003594">
    <property type="entry name" value="HATPase_dom"/>
</dbReference>
<evidence type="ECO:0000256" key="6">
    <source>
        <dbReference type="ARBA" id="ARBA00022777"/>
    </source>
</evidence>
<dbReference type="AlphaFoldDB" id="A0A9D2KB43"/>
<evidence type="ECO:0000256" key="2">
    <source>
        <dbReference type="ARBA" id="ARBA00012438"/>
    </source>
</evidence>
<evidence type="ECO:0000256" key="3">
    <source>
        <dbReference type="ARBA" id="ARBA00022553"/>
    </source>
</evidence>
<dbReference type="Gene3D" id="1.10.287.130">
    <property type="match status" value="1"/>
</dbReference>
<dbReference type="InterPro" id="IPR004358">
    <property type="entry name" value="Sig_transdc_His_kin-like_C"/>
</dbReference>
<protein>
    <recommendedName>
        <fullName evidence="2">histidine kinase</fullName>
        <ecNumber evidence="2">2.7.13.3</ecNumber>
    </recommendedName>
</protein>
<keyword evidence="5" id="KW-0547">Nucleotide-binding</keyword>
<reference evidence="10" key="1">
    <citation type="journal article" date="2021" name="PeerJ">
        <title>Extensive microbial diversity within the chicken gut microbiome revealed by metagenomics and culture.</title>
        <authorList>
            <person name="Gilroy R."/>
            <person name="Ravi A."/>
            <person name="Getino M."/>
            <person name="Pursley I."/>
            <person name="Horton D.L."/>
            <person name="Alikhan N.F."/>
            <person name="Baker D."/>
            <person name="Gharbi K."/>
            <person name="Hall N."/>
            <person name="Watson M."/>
            <person name="Adriaenssens E.M."/>
            <person name="Foster-Nyarko E."/>
            <person name="Jarju S."/>
            <person name="Secka A."/>
            <person name="Antonio M."/>
            <person name="Oren A."/>
            <person name="Chaudhuri R.R."/>
            <person name="La Ragione R."/>
            <person name="Hildebrand F."/>
            <person name="Pallen M.J."/>
        </authorList>
    </citation>
    <scope>NUCLEOTIDE SEQUENCE</scope>
    <source>
        <strain evidence="10">ChiW4-1371</strain>
    </source>
</reference>
<name>A0A9D2KB43_9BACT</name>
<reference evidence="10" key="2">
    <citation type="submission" date="2021-04" db="EMBL/GenBank/DDBJ databases">
        <authorList>
            <person name="Gilroy R."/>
        </authorList>
    </citation>
    <scope>NUCLEOTIDE SEQUENCE</scope>
    <source>
        <strain evidence="10">ChiW4-1371</strain>
    </source>
</reference>
<comment type="catalytic activity">
    <reaction evidence="1">
        <text>ATP + protein L-histidine = ADP + protein N-phospho-L-histidine.</text>
        <dbReference type="EC" id="2.7.13.3"/>
    </reaction>
</comment>
<sequence>MKGQLLNALIKISAEINSTMELDTLLPDIVKITGDYLKVRNASIMLIDWDTLTINCYTGRSPHHNSLSVKQGIIGDVAGTGTEYIVNKKQNSKFSKSYLALPLKAGSKILGVFNLTDKDEDYFNDDEVSIARYIASQCALAIERHNIYNKMRANENLQAIGLLKSSVAHDISNLLAIADVYLGLMEEEVDKSSSMYEYVKAVKSEMKRISILATDMLDLSKDKLVLHKTKFKITELVNELKLYSEAFSKNSNAKVDFIVKSDDEIVADKNRLFRVFFNLLNNAGDAAKENGRIVLSIKRTGKDISFLVADDGKGIRKEDLGKLFQPFYTSGKIKGTGLGLAVVHDIIEAHSGTIRVRSTLGAYTCFLIRIPKDG</sequence>
<dbReference type="PROSITE" id="PS50109">
    <property type="entry name" value="HIS_KIN"/>
    <property type="match status" value="1"/>
</dbReference>
<keyword evidence="8" id="KW-0902">Two-component regulatory system</keyword>
<keyword evidence="6 10" id="KW-0418">Kinase</keyword>
<dbReference type="Gene3D" id="3.30.450.40">
    <property type="match status" value="1"/>
</dbReference>
<dbReference type="SMART" id="SM00387">
    <property type="entry name" value="HATPase_c"/>
    <property type="match status" value="1"/>
</dbReference>
<dbReference type="SUPFAM" id="SSF55874">
    <property type="entry name" value="ATPase domain of HSP90 chaperone/DNA topoisomerase II/histidine kinase"/>
    <property type="match status" value="1"/>
</dbReference>
<dbReference type="PANTHER" id="PTHR43065:SF10">
    <property type="entry name" value="PEROXIDE STRESS-ACTIVATED HISTIDINE KINASE MAK3"/>
    <property type="match status" value="1"/>
</dbReference>
<accession>A0A9D2KB43</accession>
<feature type="domain" description="Histidine kinase" evidence="9">
    <location>
        <begin position="166"/>
        <end position="374"/>
    </location>
</feature>
<keyword evidence="4" id="KW-0808">Transferase</keyword>
<evidence type="ECO:0000256" key="4">
    <source>
        <dbReference type="ARBA" id="ARBA00022679"/>
    </source>
</evidence>
<dbReference type="Gene3D" id="3.30.565.10">
    <property type="entry name" value="Histidine kinase-like ATPase, C-terminal domain"/>
    <property type="match status" value="1"/>
</dbReference>
<evidence type="ECO:0000313" key="10">
    <source>
        <dbReference type="EMBL" id="HIZ88402.1"/>
    </source>
</evidence>
<dbReference type="CDD" id="cd00082">
    <property type="entry name" value="HisKA"/>
    <property type="match status" value="1"/>
</dbReference>